<dbReference type="EMBL" id="JAUJLE010000007">
    <property type="protein sequence ID" value="KAK1012563.1"/>
    <property type="molecule type" value="Genomic_DNA"/>
</dbReference>
<dbReference type="SFLD" id="SFLDS00003">
    <property type="entry name" value="Haloacid_Dehalogenase"/>
    <property type="match status" value="1"/>
</dbReference>
<dbReference type="FunFam" id="3.40.50.1000:FF:000155">
    <property type="entry name" value="Putative magnesium dependent phosphatase"/>
    <property type="match status" value="1"/>
</dbReference>
<evidence type="ECO:0000313" key="6">
    <source>
        <dbReference type="Proteomes" id="UP001175353"/>
    </source>
</evidence>
<dbReference type="SFLD" id="SFLDG01131">
    <property type="entry name" value="C1.5.2:_MDP_Like"/>
    <property type="match status" value="1"/>
</dbReference>
<dbReference type="SUPFAM" id="SSF56784">
    <property type="entry name" value="HAD-like"/>
    <property type="match status" value="1"/>
</dbReference>
<dbReference type="InterPro" id="IPR023214">
    <property type="entry name" value="HAD_sf"/>
</dbReference>
<gene>
    <name evidence="4" type="ORF">B0A54_08461</name>
    <name evidence="2" type="ORF">LTR82_003983</name>
    <name evidence="3" type="ORF">LTR91_001806</name>
</gene>
<dbReference type="InterPro" id="IPR010033">
    <property type="entry name" value="HAD_SF_ppase_IIIC"/>
</dbReference>
<organism evidence="4 5">
    <name type="scientific">Friedmanniomyces endolithicus</name>
    <dbReference type="NCBI Taxonomy" id="329885"/>
    <lineage>
        <taxon>Eukaryota</taxon>
        <taxon>Fungi</taxon>
        <taxon>Dikarya</taxon>
        <taxon>Ascomycota</taxon>
        <taxon>Pezizomycotina</taxon>
        <taxon>Dothideomycetes</taxon>
        <taxon>Dothideomycetidae</taxon>
        <taxon>Mycosphaerellales</taxon>
        <taxon>Teratosphaeriaceae</taxon>
        <taxon>Friedmanniomyces</taxon>
    </lineage>
</organism>
<protein>
    <recommendedName>
        <fullName evidence="7">Magnesium-dependent phosphatase-1</fullName>
    </recommendedName>
</protein>
<dbReference type="InterPro" id="IPR010036">
    <property type="entry name" value="MDP_1_eu_arc"/>
</dbReference>
<dbReference type="Gene3D" id="3.40.50.1000">
    <property type="entry name" value="HAD superfamily/HAD-like"/>
    <property type="match status" value="1"/>
</dbReference>
<dbReference type="OrthoDB" id="2865258at2759"/>
<evidence type="ECO:0000313" key="4">
    <source>
        <dbReference type="EMBL" id="TKA39824.1"/>
    </source>
</evidence>
<dbReference type="Proteomes" id="UP000310066">
    <property type="component" value="Unassembled WGS sequence"/>
</dbReference>
<evidence type="ECO:0000313" key="2">
    <source>
        <dbReference type="EMBL" id="KAK0324997.1"/>
    </source>
</evidence>
<keyword evidence="6" id="KW-1185">Reference proteome</keyword>
<reference evidence="2" key="2">
    <citation type="submission" date="2021-12" db="EMBL/GenBank/DDBJ databases">
        <title>Black yeast isolated from Biological Soil Crust.</title>
        <authorList>
            <person name="Kurbessoian T."/>
        </authorList>
    </citation>
    <scope>NUCLEOTIDE SEQUENCE</scope>
    <source>
        <strain evidence="2">CCFEE 5208</strain>
    </source>
</reference>
<reference evidence="4 5" key="1">
    <citation type="submission" date="2017-03" db="EMBL/GenBank/DDBJ databases">
        <title>Genomes of endolithic fungi from Antarctica.</title>
        <authorList>
            <person name="Coleine C."/>
            <person name="Masonjones S."/>
            <person name="Stajich J.E."/>
        </authorList>
    </citation>
    <scope>NUCLEOTIDE SEQUENCE [LARGE SCALE GENOMIC DNA]</scope>
    <source>
        <strain evidence="4 5">CCFEE 5311</strain>
    </source>
</reference>
<dbReference type="Pfam" id="PF12689">
    <property type="entry name" value="Acid_PPase"/>
    <property type="match status" value="1"/>
</dbReference>
<evidence type="ECO:0008006" key="7">
    <source>
        <dbReference type="Google" id="ProtNLM"/>
    </source>
</evidence>
<comment type="caution">
    <text evidence="4">The sequence shown here is derived from an EMBL/GenBank/DDBJ whole genome shotgun (WGS) entry which is preliminary data.</text>
</comment>
<dbReference type="EMBL" id="NAJP01000037">
    <property type="protein sequence ID" value="TKA39824.1"/>
    <property type="molecule type" value="Genomic_DNA"/>
</dbReference>
<dbReference type="InterPro" id="IPR036412">
    <property type="entry name" value="HAD-like_sf"/>
</dbReference>
<dbReference type="Proteomes" id="UP001168146">
    <property type="component" value="Unassembled WGS sequence"/>
</dbReference>
<name>A0A4U0UUV1_9PEZI</name>
<evidence type="ECO:0000313" key="5">
    <source>
        <dbReference type="Proteomes" id="UP000310066"/>
    </source>
</evidence>
<reference evidence="3" key="3">
    <citation type="submission" date="2023-06" db="EMBL/GenBank/DDBJ databases">
        <title>Black Yeasts Isolated from many extreme environments.</title>
        <authorList>
            <person name="Coleine C."/>
            <person name="Stajich J.E."/>
            <person name="Selbmann L."/>
        </authorList>
    </citation>
    <scope>NUCLEOTIDE SEQUENCE</scope>
    <source>
        <strain evidence="3">CCFEE 5200</strain>
    </source>
</reference>
<proteinExistence type="predicted"/>
<dbReference type="SFLD" id="SFLDG01129">
    <property type="entry name" value="C1.5:_HAD__Beta-PGM__Phosphata"/>
    <property type="match status" value="1"/>
</dbReference>
<dbReference type="EMBL" id="JASUXU010000008">
    <property type="protein sequence ID" value="KAK0324997.1"/>
    <property type="molecule type" value="Genomic_DNA"/>
</dbReference>
<accession>A0A4U0UUV1</accession>
<dbReference type="NCBIfam" id="TIGR01685">
    <property type="entry name" value="MDP-1"/>
    <property type="match status" value="1"/>
</dbReference>
<dbReference type="NCBIfam" id="TIGR01681">
    <property type="entry name" value="HAD-SF-IIIC"/>
    <property type="match status" value="1"/>
</dbReference>
<feature type="region of interest" description="Disordered" evidence="1">
    <location>
        <begin position="1"/>
        <end position="30"/>
    </location>
</feature>
<dbReference type="PANTHER" id="PTHR17901">
    <property type="entry name" value="MAGNESIUM-DEPENDENT PHOSPHATASE 1 MDP1"/>
    <property type="match status" value="1"/>
</dbReference>
<dbReference type="GO" id="GO:0003993">
    <property type="term" value="F:acid phosphatase activity"/>
    <property type="evidence" value="ECO:0007669"/>
    <property type="project" value="TreeGrafter"/>
</dbReference>
<evidence type="ECO:0000313" key="3">
    <source>
        <dbReference type="EMBL" id="KAK1012563.1"/>
    </source>
</evidence>
<dbReference type="PANTHER" id="PTHR17901:SF14">
    <property type="entry name" value="MAGNESIUM-DEPENDENT PHOSPHATASE 1"/>
    <property type="match status" value="1"/>
</dbReference>
<feature type="compositionally biased region" description="Low complexity" evidence="1">
    <location>
        <begin position="9"/>
        <end position="21"/>
    </location>
</feature>
<dbReference type="AlphaFoldDB" id="A0A4U0UUV1"/>
<evidence type="ECO:0000256" key="1">
    <source>
        <dbReference type="SAM" id="MobiDB-lite"/>
    </source>
</evidence>
<dbReference type="STRING" id="329885.A0A4U0UUV1"/>
<sequence length="214" mass="23909">MTRRAHAATSSSTSETTTTTTLPAEAIPAPSTFTDGLPLPKMMVFDLDYTLWPCWCDTHVSTPLKPSKDGGLTIRDARGSSWGFYPDVAGVLLSLREAGITIGAASRTETPHVARQMLGMLSVPWKGTKTGMAIDMFDYMEIYPGNKTTHFQHLFKKTGIAYEEMLFFDDESRNRNVETLGVVMQLVRDGVSRQEVDRGVELWRKRNNRTKKEG</sequence>
<dbReference type="Proteomes" id="UP001175353">
    <property type="component" value="Unassembled WGS sequence"/>
</dbReference>